<protein>
    <submittedName>
        <fullName evidence="2">ISAs1 family transposase</fullName>
    </submittedName>
</protein>
<comment type="caution">
    <text evidence="2">The sequence shown here is derived from an EMBL/GenBank/DDBJ whole genome shotgun (WGS) entry which is preliminary data.</text>
</comment>
<gene>
    <name evidence="2" type="ORF">J8F10_03930</name>
</gene>
<dbReference type="NCBIfam" id="NF033564">
    <property type="entry name" value="transpos_ISAs1"/>
    <property type="match status" value="1"/>
</dbReference>
<dbReference type="EMBL" id="JAGKQQ010000001">
    <property type="protein sequence ID" value="MBP3954437.1"/>
    <property type="molecule type" value="Genomic_DNA"/>
</dbReference>
<proteinExistence type="predicted"/>
<evidence type="ECO:0000313" key="3">
    <source>
        <dbReference type="Proteomes" id="UP000676565"/>
    </source>
</evidence>
<dbReference type="Proteomes" id="UP000676565">
    <property type="component" value="Unassembled WGS sequence"/>
</dbReference>
<reference evidence="2 3" key="1">
    <citation type="submission" date="2021-04" db="EMBL/GenBank/DDBJ databases">
        <authorList>
            <person name="Ivanova A."/>
        </authorList>
    </citation>
    <scope>NUCLEOTIDE SEQUENCE [LARGE SCALE GENOMIC DNA]</scope>
    <source>
        <strain evidence="2 3">G18</strain>
    </source>
</reference>
<evidence type="ECO:0000259" key="1">
    <source>
        <dbReference type="Pfam" id="PF13808"/>
    </source>
</evidence>
<dbReference type="InterPro" id="IPR047647">
    <property type="entry name" value="ISAs1_transpos"/>
</dbReference>
<dbReference type="InterPro" id="IPR032806">
    <property type="entry name" value="YbfD_N"/>
</dbReference>
<accession>A0ABS5BL59</accession>
<dbReference type="InterPro" id="IPR051698">
    <property type="entry name" value="Transposase_11-like"/>
</dbReference>
<sequence>MLATCAAFARADGWDQVAAFGRAKQTFSAPYLRLPNGVPSPDTFERVFAKLDPNAFADRFGRWMAAACESTGRVHVAIGGKRAPFHRGHVHRVLALVEAWAVENRLILGRRAVRAGTRSPRPQICWAPWT</sequence>
<dbReference type="Pfam" id="PF13808">
    <property type="entry name" value="DDE_Tnp_1_assoc"/>
    <property type="match status" value="1"/>
</dbReference>
<keyword evidence="3" id="KW-1185">Reference proteome</keyword>
<organism evidence="2 3">
    <name type="scientific">Gemmata palustris</name>
    <dbReference type="NCBI Taxonomy" id="2822762"/>
    <lineage>
        <taxon>Bacteria</taxon>
        <taxon>Pseudomonadati</taxon>
        <taxon>Planctomycetota</taxon>
        <taxon>Planctomycetia</taxon>
        <taxon>Gemmatales</taxon>
        <taxon>Gemmataceae</taxon>
        <taxon>Gemmata</taxon>
    </lineage>
</organism>
<name>A0ABS5BL59_9BACT</name>
<feature type="domain" description="H repeat-associated protein N-terminal" evidence="1">
    <location>
        <begin position="2"/>
        <end position="64"/>
    </location>
</feature>
<dbReference type="PANTHER" id="PTHR30298:SF0">
    <property type="entry name" value="PROTEIN YBFL-RELATED"/>
    <property type="match status" value="1"/>
</dbReference>
<dbReference type="PANTHER" id="PTHR30298">
    <property type="entry name" value="H REPEAT-ASSOCIATED PREDICTED TRANSPOSASE"/>
    <property type="match status" value="1"/>
</dbReference>
<evidence type="ECO:0000313" key="2">
    <source>
        <dbReference type="EMBL" id="MBP3954437.1"/>
    </source>
</evidence>